<protein>
    <submittedName>
        <fullName evidence="2">Uncharacterized protein</fullName>
    </submittedName>
</protein>
<name>A0AAE1AF00_9GAST</name>
<proteinExistence type="predicted"/>
<feature type="compositionally biased region" description="Basic and acidic residues" evidence="1">
    <location>
        <begin position="107"/>
        <end position="121"/>
    </location>
</feature>
<dbReference type="EMBL" id="JAWDGP010001968">
    <property type="protein sequence ID" value="KAK3786412.1"/>
    <property type="molecule type" value="Genomic_DNA"/>
</dbReference>
<sequence length="158" mass="17377">MLSLLIFLDGPNGSSPVGATEGHPRGRPRSVWERGGLLSIKRRLSWSRTGHQTVNGTSSNQQHGRGVQLCLLPAYPTMDTYISDVRFSTVSTDWDSESKILRSPRPGKRDKQNSNRKEAAKEASGGSPIIKRSTTWKADRLSERMVAGEPGTEDEVDS</sequence>
<gene>
    <name evidence="2" type="ORF">RRG08_011728</name>
</gene>
<keyword evidence="3" id="KW-1185">Reference proteome</keyword>
<accession>A0AAE1AF00</accession>
<evidence type="ECO:0000313" key="2">
    <source>
        <dbReference type="EMBL" id="KAK3786412.1"/>
    </source>
</evidence>
<feature type="region of interest" description="Disordered" evidence="1">
    <location>
        <begin position="92"/>
        <end position="158"/>
    </location>
</feature>
<evidence type="ECO:0000256" key="1">
    <source>
        <dbReference type="SAM" id="MobiDB-lite"/>
    </source>
</evidence>
<evidence type="ECO:0000313" key="3">
    <source>
        <dbReference type="Proteomes" id="UP001283361"/>
    </source>
</evidence>
<dbReference type="AlphaFoldDB" id="A0AAE1AF00"/>
<organism evidence="2 3">
    <name type="scientific">Elysia crispata</name>
    <name type="common">lettuce slug</name>
    <dbReference type="NCBI Taxonomy" id="231223"/>
    <lineage>
        <taxon>Eukaryota</taxon>
        <taxon>Metazoa</taxon>
        <taxon>Spiralia</taxon>
        <taxon>Lophotrochozoa</taxon>
        <taxon>Mollusca</taxon>
        <taxon>Gastropoda</taxon>
        <taxon>Heterobranchia</taxon>
        <taxon>Euthyneura</taxon>
        <taxon>Panpulmonata</taxon>
        <taxon>Sacoglossa</taxon>
        <taxon>Placobranchoidea</taxon>
        <taxon>Plakobranchidae</taxon>
        <taxon>Elysia</taxon>
    </lineage>
</organism>
<reference evidence="2" key="1">
    <citation type="journal article" date="2023" name="G3 (Bethesda)">
        <title>A reference genome for the long-term kleptoplast-retaining sea slug Elysia crispata morphotype clarki.</title>
        <authorList>
            <person name="Eastman K.E."/>
            <person name="Pendleton A.L."/>
            <person name="Shaikh M.A."/>
            <person name="Suttiyut T."/>
            <person name="Ogas R."/>
            <person name="Tomko P."/>
            <person name="Gavelis G."/>
            <person name="Widhalm J.R."/>
            <person name="Wisecaver J.H."/>
        </authorList>
    </citation>
    <scope>NUCLEOTIDE SEQUENCE</scope>
    <source>
        <strain evidence="2">ECLA1</strain>
    </source>
</reference>
<dbReference type="Proteomes" id="UP001283361">
    <property type="component" value="Unassembled WGS sequence"/>
</dbReference>
<comment type="caution">
    <text evidence="2">The sequence shown here is derived from an EMBL/GenBank/DDBJ whole genome shotgun (WGS) entry which is preliminary data.</text>
</comment>